<keyword evidence="2" id="KW-0413">Isomerase</keyword>
<feature type="domain" description="PPIase cyclophilin-type" evidence="1">
    <location>
        <begin position="27"/>
        <end position="69"/>
    </location>
</feature>
<dbReference type="InterPro" id="IPR002130">
    <property type="entry name" value="Cyclophilin-type_PPIase_dom"/>
</dbReference>
<dbReference type="SUPFAM" id="SSF50891">
    <property type="entry name" value="Cyclophilin-like"/>
    <property type="match status" value="1"/>
</dbReference>
<proteinExistence type="predicted"/>
<organism evidence="2">
    <name type="scientific">Rhizophora mucronata</name>
    <name type="common">Asiatic mangrove</name>
    <dbReference type="NCBI Taxonomy" id="61149"/>
    <lineage>
        <taxon>Eukaryota</taxon>
        <taxon>Viridiplantae</taxon>
        <taxon>Streptophyta</taxon>
        <taxon>Embryophyta</taxon>
        <taxon>Tracheophyta</taxon>
        <taxon>Spermatophyta</taxon>
        <taxon>Magnoliopsida</taxon>
        <taxon>eudicotyledons</taxon>
        <taxon>Gunneridae</taxon>
        <taxon>Pentapetalae</taxon>
        <taxon>rosids</taxon>
        <taxon>fabids</taxon>
        <taxon>Malpighiales</taxon>
        <taxon>Rhizophoraceae</taxon>
        <taxon>Rhizophora</taxon>
    </lineage>
</organism>
<dbReference type="AlphaFoldDB" id="A0A2P2P3I7"/>
<evidence type="ECO:0000259" key="1">
    <source>
        <dbReference type="Pfam" id="PF00160"/>
    </source>
</evidence>
<evidence type="ECO:0000313" key="2">
    <source>
        <dbReference type="EMBL" id="MBX49308.1"/>
    </source>
</evidence>
<dbReference type="EMBL" id="GGEC01068824">
    <property type="protein sequence ID" value="MBX49308.1"/>
    <property type="molecule type" value="Transcribed_RNA"/>
</dbReference>
<name>A0A2P2P3I7_RHIMU</name>
<sequence>MRLVFFLMQRLAQTLIVHNSSFALRRHRGLTGKHVVIGQVVHGYSVVKEMEKVGSQSVATLQTVIEDCGQVLES</sequence>
<dbReference type="GO" id="GO:0003755">
    <property type="term" value="F:peptidyl-prolyl cis-trans isomerase activity"/>
    <property type="evidence" value="ECO:0007669"/>
    <property type="project" value="InterPro"/>
</dbReference>
<protein>
    <submittedName>
        <fullName evidence="2">Peptidyl-prolyl cis-trans isomerase</fullName>
    </submittedName>
</protein>
<dbReference type="InterPro" id="IPR029000">
    <property type="entry name" value="Cyclophilin-like_dom_sf"/>
</dbReference>
<reference evidence="2" key="1">
    <citation type="submission" date="2018-02" db="EMBL/GenBank/DDBJ databases">
        <title>Rhizophora mucronata_Transcriptome.</title>
        <authorList>
            <person name="Meera S.P."/>
            <person name="Sreeshan A."/>
            <person name="Augustine A."/>
        </authorList>
    </citation>
    <scope>NUCLEOTIDE SEQUENCE</scope>
    <source>
        <tissue evidence="2">Leaf</tissue>
    </source>
</reference>
<dbReference type="Pfam" id="PF00160">
    <property type="entry name" value="Pro_isomerase"/>
    <property type="match status" value="1"/>
</dbReference>
<accession>A0A2P2P3I7</accession>
<dbReference type="Gene3D" id="2.40.100.10">
    <property type="entry name" value="Cyclophilin-like"/>
    <property type="match status" value="1"/>
</dbReference>